<protein>
    <submittedName>
        <fullName evidence="2">Uncharacterized protein</fullName>
    </submittedName>
</protein>
<feature type="region of interest" description="Disordered" evidence="1">
    <location>
        <begin position="1"/>
        <end position="26"/>
    </location>
</feature>
<sequence length="190" mass="20710">MVDRVQVNGDPAQVSPPSAMPWSELSPAERRRAIATNGVPFELPMPSEIDVRLNLQDLNCFEVVERQFEKWGAIFRNALALSPSNPAFPTHSGSIVLMGGPKSGSMEVIFTQPISRVRALVTSSRRTVLSAYDRDGQLLAKTETSAPNLAGSQSNLSPNTLLSLDSQNIHRIGFYSFDGQLTVADFAFGF</sequence>
<proteinExistence type="predicted"/>
<dbReference type="AlphaFoldDB" id="A0A6H1U3Y4"/>
<evidence type="ECO:0000256" key="1">
    <source>
        <dbReference type="SAM" id="MobiDB-lite"/>
    </source>
</evidence>
<dbReference type="Proteomes" id="UP000500857">
    <property type="component" value="Chromosome"/>
</dbReference>
<evidence type="ECO:0000313" key="2">
    <source>
        <dbReference type="EMBL" id="QIZ73598.1"/>
    </source>
</evidence>
<dbReference type="EMBL" id="CP051167">
    <property type="protein sequence ID" value="QIZ73598.1"/>
    <property type="molecule type" value="Genomic_DNA"/>
</dbReference>
<evidence type="ECO:0000313" key="3">
    <source>
        <dbReference type="Proteomes" id="UP000500857"/>
    </source>
</evidence>
<accession>A0A6H1U3Y4</accession>
<organism evidence="2 3">
    <name type="scientific">Oxynema aestuarii AP17</name>
    <dbReference type="NCBI Taxonomy" id="2064643"/>
    <lineage>
        <taxon>Bacteria</taxon>
        <taxon>Bacillati</taxon>
        <taxon>Cyanobacteriota</taxon>
        <taxon>Cyanophyceae</taxon>
        <taxon>Oscillatoriophycideae</taxon>
        <taxon>Oscillatoriales</taxon>
        <taxon>Oscillatoriaceae</taxon>
        <taxon>Oxynema</taxon>
        <taxon>Oxynema aestuarii</taxon>
    </lineage>
</organism>
<keyword evidence="3" id="KW-1185">Reference proteome</keyword>
<dbReference type="KEGG" id="oxy:HCG48_04735"/>
<name>A0A6H1U3Y4_9CYAN</name>
<gene>
    <name evidence="2" type="ORF">HCG48_04735</name>
</gene>
<reference evidence="2 3" key="1">
    <citation type="submission" date="2020-04" db="EMBL/GenBank/DDBJ databases">
        <authorList>
            <person name="Basu S."/>
            <person name="Maruthanayagam V."/>
            <person name="Chakraborty S."/>
            <person name="Pramanik A."/>
            <person name="Mukherjee J."/>
            <person name="Brink B."/>
        </authorList>
    </citation>
    <scope>NUCLEOTIDE SEQUENCE [LARGE SCALE GENOMIC DNA]</scope>
    <source>
        <strain evidence="2 3">AP17</strain>
    </source>
</reference>